<sequence length="346" mass="36129">MSRKSLARPLVKSVAFVVVTVVATALLALSITHVGGGDAVSYKARFTDASGLREGDGVRIAGVEVGRVGGIDVVGHRVALVSFSVERGHHLPASSTATIKYLNLIGQRYVELARGAGGGGTLSPGATIPVERTTPALNLTQLFNGFQPLFQALSPEDVNKLAGSIIQVLQGEGGTVEGLLSTVGSLTSGIADKDRVIGQVVDNLNAVLDTINGRGDNLGTLIGTLRRLVSGLAADRTAIGAAIGALDDLAGTTTDLLRDGREPLKRDIEQLGRLSENLSDDSPKVDSFLRLLPVKMAAIGRIASYGSWMNLYLCEADLSGVTYKQYPGEEHPPPTGVPLTAERCGK</sequence>
<evidence type="ECO:0000259" key="3">
    <source>
        <dbReference type="Pfam" id="PF11887"/>
    </source>
</evidence>
<dbReference type="OrthoDB" id="338143at2"/>
<dbReference type="NCBIfam" id="TIGR00996">
    <property type="entry name" value="Mtu_fam_mce"/>
    <property type="match status" value="1"/>
</dbReference>
<name>A0A4R5A9N1_9ACTN</name>
<dbReference type="Pfam" id="PF11887">
    <property type="entry name" value="Mce4_CUP1"/>
    <property type="match status" value="1"/>
</dbReference>
<keyword evidence="5" id="KW-1185">Reference proteome</keyword>
<dbReference type="Pfam" id="PF02470">
    <property type="entry name" value="MlaD"/>
    <property type="match status" value="1"/>
</dbReference>
<dbReference type="AlphaFoldDB" id="A0A4R5A9N1"/>
<comment type="caution">
    <text evidence="4">The sequence shown here is derived from an EMBL/GenBank/DDBJ whole genome shotgun (WGS) entry which is preliminary data.</text>
</comment>
<evidence type="ECO:0000313" key="4">
    <source>
        <dbReference type="EMBL" id="TDD67920.1"/>
    </source>
</evidence>
<feature type="region of interest" description="Disordered" evidence="1">
    <location>
        <begin position="327"/>
        <end position="346"/>
    </location>
</feature>
<evidence type="ECO:0000256" key="1">
    <source>
        <dbReference type="SAM" id="MobiDB-lite"/>
    </source>
</evidence>
<dbReference type="InterPro" id="IPR003399">
    <property type="entry name" value="Mce/MlaD"/>
</dbReference>
<dbReference type="RefSeq" id="WP_132203306.1">
    <property type="nucleotide sequence ID" value="NZ_SMKY01000278.1"/>
</dbReference>
<proteinExistence type="predicted"/>
<reference evidence="4 5" key="1">
    <citation type="submission" date="2019-03" db="EMBL/GenBank/DDBJ databases">
        <title>Draft genome sequences of novel Actinobacteria.</title>
        <authorList>
            <person name="Sahin N."/>
            <person name="Ay H."/>
            <person name="Saygin H."/>
        </authorList>
    </citation>
    <scope>NUCLEOTIDE SEQUENCE [LARGE SCALE GENOMIC DNA]</scope>
    <source>
        <strain evidence="4 5">DSM 45941</strain>
    </source>
</reference>
<evidence type="ECO:0000313" key="5">
    <source>
        <dbReference type="Proteomes" id="UP000295578"/>
    </source>
</evidence>
<dbReference type="EMBL" id="SMKY01000278">
    <property type="protein sequence ID" value="TDD67920.1"/>
    <property type="molecule type" value="Genomic_DNA"/>
</dbReference>
<organism evidence="4 5">
    <name type="scientific">Actinomadura darangshiensis</name>
    <dbReference type="NCBI Taxonomy" id="705336"/>
    <lineage>
        <taxon>Bacteria</taxon>
        <taxon>Bacillati</taxon>
        <taxon>Actinomycetota</taxon>
        <taxon>Actinomycetes</taxon>
        <taxon>Streptosporangiales</taxon>
        <taxon>Thermomonosporaceae</taxon>
        <taxon>Actinomadura</taxon>
    </lineage>
</organism>
<dbReference type="Proteomes" id="UP000295578">
    <property type="component" value="Unassembled WGS sequence"/>
</dbReference>
<gene>
    <name evidence="4" type="ORF">E1293_37495</name>
</gene>
<dbReference type="InterPro" id="IPR024516">
    <property type="entry name" value="Mce_C"/>
</dbReference>
<evidence type="ECO:0000259" key="2">
    <source>
        <dbReference type="Pfam" id="PF02470"/>
    </source>
</evidence>
<feature type="domain" description="Mce/MlaD" evidence="2">
    <location>
        <begin position="40"/>
        <end position="114"/>
    </location>
</feature>
<dbReference type="InterPro" id="IPR005693">
    <property type="entry name" value="Mce"/>
</dbReference>
<accession>A0A4R5A9N1</accession>
<feature type="domain" description="Mammalian cell entry C-terminal" evidence="3">
    <location>
        <begin position="121"/>
        <end position="295"/>
    </location>
</feature>
<dbReference type="PANTHER" id="PTHR33371">
    <property type="entry name" value="INTERMEMBRANE PHOSPHOLIPID TRANSPORT SYSTEM BINDING PROTEIN MLAD-RELATED"/>
    <property type="match status" value="1"/>
</dbReference>
<dbReference type="InterPro" id="IPR052336">
    <property type="entry name" value="MlaD_Phospholipid_Transporter"/>
</dbReference>
<dbReference type="PANTHER" id="PTHR33371:SF17">
    <property type="entry name" value="MCE-FAMILY PROTEIN MCE1B"/>
    <property type="match status" value="1"/>
</dbReference>
<protein>
    <submittedName>
        <fullName evidence="4">MCE family protein</fullName>
    </submittedName>
</protein>
<dbReference type="GO" id="GO:0005576">
    <property type="term" value="C:extracellular region"/>
    <property type="evidence" value="ECO:0007669"/>
    <property type="project" value="TreeGrafter"/>
</dbReference>
<dbReference type="GO" id="GO:0051701">
    <property type="term" value="P:biological process involved in interaction with host"/>
    <property type="evidence" value="ECO:0007669"/>
    <property type="project" value="TreeGrafter"/>
</dbReference>